<dbReference type="Pfam" id="PF23635">
    <property type="entry name" value="Beta-prop_AT5G49610-like"/>
    <property type="match status" value="1"/>
</dbReference>
<evidence type="ECO:0000313" key="3">
    <source>
        <dbReference type="Proteomes" id="UP000095767"/>
    </source>
</evidence>
<dbReference type="EMBL" id="LWDX02049221">
    <property type="protein sequence ID" value="OEL20923.1"/>
    <property type="molecule type" value="Genomic_DNA"/>
</dbReference>
<gene>
    <name evidence="2" type="ORF">BAE44_0018058</name>
</gene>
<feature type="domain" description="F-box protein AT5G49610-like beta-propeller" evidence="1">
    <location>
        <begin position="31"/>
        <end position="144"/>
    </location>
</feature>
<evidence type="ECO:0000259" key="1">
    <source>
        <dbReference type="Pfam" id="PF23635"/>
    </source>
</evidence>
<keyword evidence="3" id="KW-1185">Reference proteome</keyword>
<sequence>MPSLPAELAAVARLAGVAFDAHAGGAAPGPSVWNCRNGRLLVRSCSCRSDLADVVLDPLHPRREAVVLSPPLPAPPFNEEIRYQIEYLPNGGRGGGDVCLSTVSRSSWQFERTVVDVYEFGGYSGAWHKLASMAAGGLPPPTRPRQAASRGLCENSRRTAFGILLPALVRSHHCSPSWVGEQVRRKLEDVSGQ</sequence>
<dbReference type="InterPro" id="IPR056594">
    <property type="entry name" value="AT5G49610-like_b-prop"/>
</dbReference>
<reference evidence="2 3" key="1">
    <citation type="submission" date="2016-09" db="EMBL/GenBank/DDBJ databases">
        <title>The draft genome of Dichanthelium oligosanthes: A C3 panicoid grass species.</title>
        <authorList>
            <person name="Studer A.J."/>
            <person name="Schnable J.C."/>
            <person name="Brutnell T.P."/>
        </authorList>
    </citation>
    <scope>NUCLEOTIDE SEQUENCE [LARGE SCALE GENOMIC DNA]</scope>
    <source>
        <strain evidence="3">cv. Kellogg 1175</strain>
        <tissue evidence="2">Leaf</tissue>
    </source>
</reference>
<dbReference type="Proteomes" id="UP000095767">
    <property type="component" value="Unassembled WGS sequence"/>
</dbReference>
<proteinExistence type="predicted"/>
<comment type="caution">
    <text evidence="2">The sequence shown here is derived from an EMBL/GenBank/DDBJ whole genome shotgun (WGS) entry which is preliminary data.</text>
</comment>
<protein>
    <recommendedName>
        <fullName evidence="1">F-box protein AT5G49610-like beta-propeller domain-containing protein</fullName>
    </recommendedName>
</protein>
<organism evidence="2 3">
    <name type="scientific">Dichanthelium oligosanthes</name>
    <dbReference type="NCBI Taxonomy" id="888268"/>
    <lineage>
        <taxon>Eukaryota</taxon>
        <taxon>Viridiplantae</taxon>
        <taxon>Streptophyta</taxon>
        <taxon>Embryophyta</taxon>
        <taxon>Tracheophyta</taxon>
        <taxon>Spermatophyta</taxon>
        <taxon>Magnoliopsida</taxon>
        <taxon>Liliopsida</taxon>
        <taxon>Poales</taxon>
        <taxon>Poaceae</taxon>
        <taxon>PACMAD clade</taxon>
        <taxon>Panicoideae</taxon>
        <taxon>Panicodae</taxon>
        <taxon>Paniceae</taxon>
        <taxon>Dichantheliinae</taxon>
        <taxon>Dichanthelium</taxon>
    </lineage>
</organism>
<dbReference type="AlphaFoldDB" id="A0A1E5V6Y4"/>
<name>A0A1E5V6Y4_9POAL</name>
<evidence type="ECO:0000313" key="2">
    <source>
        <dbReference type="EMBL" id="OEL20923.1"/>
    </source>
</evidence>
<accession>A0A1E5V6Y4</accession>